<dbReference type="Proteomes" id="UP000886860">
    <property type="component" value="Unassembled WGS sequence"/>
</dbReference>
<dbReference type="GO" id="GO:0016747">
    <property type="term" value="F:acyltransferase activity, transferring groups other than amino-acyl groups"/>
    <property type="evidence" value="ECO:0007669"/>
    <property type="project" value="InterPro"/>
</dbReference>
<proteinExistence type="predicted"/>
<dbReference type="Pfam" id="PF00583">
    <property type="entry name" value="Acetyltransf_1"/>
    <property type="match status" value="1"/>
</dbReference>
<dbReference type="InterPro" id="IPR000182">
    <property type="entry name" value="GNAT_dom"/>
</dbReference>
<dbReference type="Gene3D" id="3.40.630.30">
    <property type="match status" value="2"/>
</dbReference>
<reference evidence="2" key="2">
    <citation type="journal article" date="2021" name="PeerJ">
        <title>Extensive microbial diversity within the chicken gut microbiome revealed by metagenomics and culture.</title>
        <authorList>
            <person name="Gilroy R."/>
            <person name="Ravi A."/>
            <person name="Getino M."/>
            <person name="Pursley I."/>
            <person name="Horton D.L."/>
            <person name="Alikhan N.F."/>
            <person name="Baker D."/>
            <person name="Gharbi K."/>
            <person name="Hall N."/>
            <person name="Watson M."/>
            <person name="Adriaenssens E.M."/>
            <person name="Foster-Nyarko E."/>
            <person name="Jarju S."/>
            <person name="Secka A."/>
            <person name="Antonio M."/>
            <person name="Oren A."/>
            <person name="Chaudhuri R.R."/>
            <person name="La Ragione R."/>
            <person name="Hildebrand F."/>
            <person name="Pallen M.J."/>
        </authorList>
    </citation>
    <scope>NUCLEOTIDE SEQUENCE</scope>
    <source>
        <strain evidence="2">CHK123-3438</strain>
    </source>
</reference>
<evidence type="ECO:0000313" key="2">
    <source>
        <dbReference type="EMBL" id="HIT41573.1"/>
    </source>
</evidence>
<name>A0A9D1GIS6_9FIRM</name>
<accession>A0A9D1GIS6</accession>
<protein>
    <submittedName>
        <fullName evidence="2">GNAT family N-acetyltransferase</fullName>
    </submittedName>
</protein>
<feature type="domain" description="N-acetyltransferase" evidence="1">
    <location>
        <begin position="144"/>
        <end position="275"/>
    </location>
</feature>
<reference evidence="2" key="1">
    <citation type="submission" date="2020-10" db="EMBL/GenBank/DDBJ databases">
        <authorList>
            <person name="Gilroy R."/>
        </authorList>
    </citation>
    <scope>NUCLEOTIDE SEQUENCE</scope>
    <source>
        <strain evidence="2">CHK123-3438</strain>
    </source>
</reference>
<dbReference type="SUPFAM" id="SSF55729">
    <property type="entry name" value="Acyl-CoA N-acyltransferases (Nat)"/>
    <property type="match status" value="1"/>
</dbReference>
<gene>
    <name evidence="2" type="ORF">IAB60_05640</name>
</gene>
<dbReference type="InterPro" id="IPR016181">
    <property type="entry name" value="Acyl_CoA_acyltransferase"/>
</dbReference>
<sequence>MLIQCDQRLSHALETKLSSLIDACRQKEPISLSLPQDGQYFLWIAGAEKEALACLILCPAGPFQWECYAFTHPQSRRQGLFKALYARARVLTEQEAGAAGEAADLLFLSDGLSSDGQAALEAMDMKLQYSEYQMELSISGEKKLLGTPESETCASPLRIIRRRLSDQGLESQLYLAFLPSSSLPEKRPFCAGTCRILPYGSGRFYLYHLEITESFRSRGFGRALLFGVLNSLPSRSRVILQVSSENTAALSLYKKTGFGITKTLSYYRQDIPDVQ</sequence>
<organism evidence="2 3">
    <name type="scientific">Candidatus Caccovicinus merdipullorum</name>
    <dbReference type="NCBI Taxonomy" id="2840724"/>
    <lineage>
        <taxon>Bacteria</taxon>
        <taxon>Bacillati</taxon>
        <taxon>Bacillota</taxon>
        <taxon>Clostridia</taxon>
        <taxon>Eubacteriales</taxon>
        <taxon>Candidatus Caccovicinus</taxon>
    </lineage>
</organism>
<evidence type="ECO:0000259" key="1">
    <source>
        <dbReference type="PROSITE" id="PS51186"/>
    </source>
</evidence>
<dbReference type="EMBL" id="DVKS01000093">
    <property type="protein sequence ID" value="HIT41573.1"/>
    <property type="molecule type" value="Genomic_DNA"/>
</dbReference>
<dbReference type="PROSITE" id="PS51186">
    <property type="entry name" value="GNAT"/>
    <property type="match status" value="1"/>
</dbReference>
<dbReference type="AlphaFoldDB" id="A0A9D1GIS6"/>
<comment type="caution">
    <text evidence="2">The sequence shown here is derived from an EMBL/GenBank/DDBJ whole genome shotgun (WGS) entry which is preliminary data.</text>
</comment>
<evidence type="ECO:0000313" key="3">
    <source>
        <dbReference type="Proteomes" id="UP000886860"/>
    </source>
</evidence>